<keyword evidence="1" id="KW-0812">Transmembrane</keyword>
<evidence type="ECO:0000313" key="3">
    <source>
        <dbReference type="WBParaSite" id="ACRNAN_Path_264.g981.t2"/>
    </source>
</evidence>
<feature type="transmembrane region" description="Helical" evidence="1">
    <location>
        <begin position="217"/>
        <end position="235"/>
    </location>
</feature>
<keyword evidence="1" id="KW-0472">Membrane</keyword>
<dbReference type="AlphaFoldDB" id="A0A914C4B1"/>
<protein>
    <submittedName>
        <fullName evidence="3">Uncharacterized protein</fullName>
    </submittedName>
</protein>
<evidence type="ECO:0000313" key="2">
    <source>
        <dbReference type="Proteomes" id="UP000887540"/>
    </source>
</evidence>
<name>A0A914C4B1_9BILA</name>
<keyword evidence="2" id="KW-1185">Reference proteome</keyword>
<reference evidence="3" key="1">
    <citation type="submission" date="2022-11" db="UniProtKB">
        <authorList>
            <consortium name="WormBaseParasite"/>
        </authorList>
    </citation>
    <scope>IDENTIFICATION</scope>
</reference>
<dbReference type="WBParaSite" id="ACRNAN_Path_264.g981.t2">
    <property type="protein sequence ID" value="ACRNAN_Path_264.g981.t2"/>
    <property type="gene ID" value="ACRNAN_Path_264.g981"/>
</dbReference>
<organism evidence="2 3">
    <name type="scientific">Acrobeloides nanus</name>
    <dbReference type="NCBI Taxonomy" id="290746"/>
    <lineage>
        <taxon>Eukaryota</taxon>
        <taxon>Metazoa</taxon>
        <taxon>Ecdysozoa</taxon>
        <taxon>Nematoda</taxon>
        <taxon>Chromadorea</taxon>
        <taxon>Rhabditida</taxon>
        <taxon>Tylenchina</taxon>
        <taxon>Cephalobomorpha</taxon>
        <taxon>Cephaloboidea</taxon>
        <taxon>Cephalobidae</taxon>
        <taxon>Acrobeloides</taxon>
    </lineage>
</organism>
<accession>A0A914C4B1</accession>
<sequence>MKCSYFFRLEGFLPPYTRHGIFFFCGMELAWNAFIMAINQKFLDLATKILPVSYKMFDDTVAKNNKGFIWSDVELVQLNMYQTKLYCMWTVSTIIILYAMLCCVPQFCVTEDRNGKDITFCIKRPIVGYLMAPVLVILILMGIGVFLWQWLSCQSDYELFRSLFKKSVKEERFLSELEFRLNCIADEKELHRNGSSYWECDSTIERSILGSRWLNPLFYINIIWHLIMFMGFGFVNKEYRRLFKRNSKNPCDEDDSSQTFI</sequence>
<feature type="transmembrane region" description="Helical" evidence="1">
    <location>
        <begin position="130"/>
        <end position="151"/>
    </location>
</feature>
<feature type="transmembrane region" description="Helical" evidence="1">
    <location>
        <begin position="21"/>
        <end position="38"/>
    </location>
</feature>
<evidence type="ECO:0000256" key="1">
    <source>
        <dbReference type="SAM" id="Phobius"/>
    </source>
</evidence>
<proteinExistence type="predicted"/>
<keyword evidence="1" id="KW-1133">Transmembrane helix</keyword>
<feature type="transmembrane region" description="Helical" evidence="1">
    <location>
        <begin position="88"/>
        <end position="109"/>
    </location>
</feature>
<dbReference type="Proteomes" id="UP000887540">
    <property type="component" value="Unplaced"/>
</dbReference>